<dbReference type="PROSITE" id="PS01153">
    <property type="entry name" value="NOL1_NOP2_SUN"/>
    <property type="match status" value="1"/>
</dbReference>
<feature type="binding site" evidence="6">
    <location>
        <position position="375"/>
    </location>
    <ligand>
        <name>S-adenosyl-L-methionine</name>
        <dbReference type="ChEBI" id="CHEBI:59789"/>
    </ligand>
</feature>
<proteinExistence type="inferred from homology"/>
<keyword evidence="2 6" id="KW-0489">Methyltransferase</keyword>
<dbReference type="SUPFAM" id="SSF48013">
    <property type="entry name" value="NusB-like"/>
    <property type="match status" value="1"/>
</dbReference>
<dbReference type="InterPro" id="IPR049560">
    <property type="entry name" value="MeTrfase_RsmB-F_NOP2_cat"/>
</dbReference>
<dbReference type="InterPro" id="IPR001678">
    <property type="entry name" value="MeTrfase_RsmB-F_NOP2_dom"/>
</dbReference>
<dbReference type="Pfam" id="PF01029">
    <property type="entry name" value="NusB"/>
    <property type="match status" value="1"/>
</dbReference>
<evidence type="ECO:0000256" key="1">
    <source>
        <dbReference type="ARBA" id="ARBA00007494"/>
    </source>
</evidence>
<organism evidence="9 10">
    <name type="scientific">Arthrobacter horti</name>
    <dbReference type="NCBI Taxonomy" id="3068273"/>
    <lineage>
        <taxon>Bacteria</taxon>
        <taxon>Bacillati</taxon>
        <taxon>Actinomycetota</taxon>
        <taxon>Actinomycetes</taxon>
        <taxon>Micrococcales</taxon>
        <taxon>Micrococcaceae</taxon>
        <taxon>Arthrobacter</taxon>
    </lineage>
</organism>
<dbReference type="InterPro" id="IPR006027">
    <property type="entry name" value="NusB_RsmB_TIM44"/>
</dbReference>
<dbReference type="RefSeq" id="WP_305994932.1">
    <property type="nucleotide sequence ID" value="NZ_JAVALS010000001.1"/>
</dbReference>
<dbReference type="SUPFAM" id="SSF53335">
    <property type="entry name" value="S-adenosyl-L-methionine-dependent methyltransferases"/>
    <property type="match status" value="1"/>
</dbReference>
<evidence type="ECO:0000256" key="5">
    <source>
        <dbReference type="ARBA" id="ARBA00022884"/>
    </source>
</evidence>
<dbReference type="PROSITE" id="PS51686">
    <property type="entry name" value="SAM_MT_RSMB_NOP"/>
    <property type="match status" value="1"/>
</dbReference>
<feature type="binding site" evidence="6">
    <location>
        <position position="393"/>
    </location>
    <ligand>
        <name>S-adenosyl-L-methionine</name>
        <dbReference type="ChEBI" id="CHEBI:59789"/>
    </ligand>
</feature>
<keyword evidence="3 6" id="KW-0808">Transferase</keyword>
<feature type="domain" description="SAM-dependent MTase RsmB/NOP-type" evidence="8">
    <location>
        <begin position="216"/>
        <end position="513"/>
    </location>
</feature>
<dbReference type="Gene3D" id="3.40.50.150">
    <property type="entry name" value="Vaccinia Virus protein VP39"/>
    <property type="match status" value="1"/>
</dbReference>
<evidence type="ECO:0000313" key="10">
    <source>
        <dbReference type="Proteomes" id="UP001232725"/>
    </source>
</evidence>
<evidence type="ECO:0000256" key="4">
    <source>
        <dbReference type="ARBA" id="ARBA00022691"/>
    </source>
</evidence>
<dbReference type="Proteomes" id="UP001232725">
    <property type="component" value="Unassembled WGS sequence"/>
</dbReference>
<name>A0ABT9IJY1_9MICC</name>
<evidence type="ECO:0000313" key="9">
    <source>
        <dbReference type="EMBL" id="MDP5225897.1"/>
    </source>
</evidence>
<gene>
    <name evidence="9" type="ORF">Q9R02_01870</name>
</gene>
<dbReference type="PANTHER" id="PTHR22807">
    <property type="entry name" value="NOP2 YEAST -RELATED NOL1/NOP2/FMU SUN DOMAIN-CONTAINING"/>
    <property type="match status" value="1"/>
</dbReference>
<keyword evidence="5 6" id="KW-0694">RNA-binding</keyword>
<dbReference type="InterPro" id="IPR023267">
    <property type="entry name" value="RCMT"/>
</dbReference>
<comment type="similarity">
    <text evidence="1 6">Belongs to the class I-like SAM-binding methyltransferase superfamily. RsmB/NOP family.</text>
</comment>
<dbReference type="EMBL" id="JAVALS010000001">
    <property type="protein sequence ID" value="MDP5225897.1"/>
    <property type="molecule type" value="Genomic_DNA"/>
</dbReference>
<dbReference type="InterPro" id="IPR018314">
    <property type="entry name" value="RsmB/NOL1/NOP2-like_CS"/>
</dbReference>
<dbReference type="PANTHER" id="PTHR22807:SF53">
    <property type="entry name" value="RIBOSOMAL RNA SMALL SUBUNIT METHYLTRANSFERASE B-RELATED"/>
    <property type="match status" value="1"/>
</dbReference>
<dbReference type="PRINTS" id="PR02008">
    <property type="entry name" value="RCMTFAMILY"/>
</dbReference>
<evidence type="ECO:0000256" key="2">
    <source>
        <dbReference type="ARBA" id="ARBA00022603"/>
    </source>
</evidence>
<evidence type="ECO:0000256" key="6">
    <source>
        <dbReference type="PROSITE-ProRule" id="PRU01023"/>
    </source>
</evidence>
<feature type="binding site" evidence="6">
    <location>
        <begin position="323"/>
        <end position="329"/>
    </location>
    <ligand>
        <name>S-adenosyl-L-methionine</name>
        <dbReference type="ChEBI" id="CHEBI:59789"/>
    </ligand>
</feature>
<dbReference type="Gene3D" id="1.10.940.10">
    <property type="entry name" value="NusB-like"/>
    <property type="match status" value="1"/>
</dbReference>
<comment type="caution">
    <text evidence="9">The sequence shown here is derived from an EMBL/GenBank/DDBJ whole genome shotgun (WGS) entry which is preliminary data.</text>
</comment>
<evidence type="ECO:0000256" key="3">
    <source>
        <dbReference type="ARBA" id="ARBA00022679"/>
    </source>
</evidence>
<dbReference type="InterPro" id="IPR035926">
    <property type="entry name" value="NusB-like_sf"/>
</dbReference>
<feature type="binding site" evidence="6">
    <location>
        <position position="348"/>
    </location>
    <ligand>
        <name>S-adenosyl-L-methionine</name>
        <dbReference type="ChEBI" id="CHEBI:59789"/>
    </ligand>
</feature>
<feature type="region of interest" description="Disordered" evidence="7">
    <location>
        <begin position="1"/>
        <end position="55"/>
    </location>
</feature>
<dbReference type="InterPro" id="IPR029063">
    <property type="entry name" value="SAM-dependent_MTases_sf"/>
</dbReference>
<protein>
    <submittedName>
        <fullName evidence="9">Transcription antitermination factor NusB</fullName>
    </submittedName>
</protein>
<keyword evidence="10" id="KW-1185">Reference proteome</keyword>
<accession>A0ABT9IJY1</accession>
<evidence type="ECO:0000256" key="7">
    <source>
        <dbReference type="SAM" id="MobiDB-lite"/>
    </source>
</evidence>
<evidence type="ECO:0000259" key="8">
    <source>
        <dbReference type="PROSITE" id="PS51686"/>
    </source>
</evidence>
<sequence>MSQHQGTPRPRRDDGRPGQSGGGVRRNAQGRERNRGGGTGQRQFSSSAPAQRSRRADPARLVAFNVLRAVSSADAYANLVLPGLIREQRLDRRDAAFATELAYGTLRAQGSYDAILAECVDRPLSSLDPAVLDSLRLGAHQVLGMRVAAHAALDESVSLTRAVIGAGPSGLVNAVLRKVSAHSLDEWLDELTARTGDAVEQQALRYAHPAWVVRAFRQALVGHGRQASEIEELLSADNDAPVVNLVALPALAGPEDLDGTGAESGPLVEDSWLSAGGDLARIDAVRRGVVRVQDVGSQLVARALAAAPVTGGTSEGEQWLDLCAGPGGKAALLAALAAGQGASLLANEAQVHRAELVRKALAPVPSDSWEVRAGDGRDVGRLTPGRFDRVLVDVPCSGLGALRRRPEARWRKTPADVAELGPLQRQLLDSALDATRPGGVVAYVTCSPHLAETRMVVDDAVRKRADVEVIEAGSVIDSVALPETLAAAHGDYVQLWPHQHGTDAMFLALLRKTPTSPATPND</sequence>
<keyword evidence="4 6" id="KW-0949">S-adenosyl-L-methionine</keyword>
<reference evidence="9 10" key="1">
    <citation type="submission" date="2023-08" db="EMBL/GenBank/DDBJ databases">
        <title>Arthrobacter horti sp. nov., isolated from forest soil.</title>
        <authorList>
            <person name="Park M."/>
        </authorList>
    </citation>
    <scope>NUCLEOTIDE SEQUENCE [LARGE SCALE GENOMIC DNA]</scope>
    <source>
        <strain evidence="9 10">YJM1</strain>
    </source>
</reference>
<feature type="active site" description="Nucleophile" evidence="6">
    <location>
        <position position="446"/>
    </location>
</feature>
<dbReference type="Pfam" id="PF01189">
    <property type="entry name" value="Methyltr_RsmB-F"/>
    <property type="match status" value="1"/>
</dbReference>